<organism evidence="1 2">
    <name type="scientific">Paraburkholderia caribensis</name>
    <dbReference type="NCBI Taxonomy" id="75105"/>
    <lineage>
        <taxon>Bacteria</taxon>
        <taxon>Pseudomonadati</taxon>
        <taxon>Pseudomonadota</taxon>
        <taxon>Betaproteobacteria</taxon>
        <taxon>Burkholderiales</taxon>
        <taxon>Burkholderiaceae</taxon>
        <taxon>Paraburkholderia</taxon>
    </lineage>
</organism>
<evidence type="ECO:0000313" key="1">
    <source>
        <dbReference type="EMBL" id="MEO1752498.1"/>
    </source>
</evidence>
<protein>
    <submittedName>
        <fullName evidence="1">HAD domain-containing protein</fullName>
    </submittedName>
</protein>
<comment type="caution">
    <text evidence="1">The sequence shown here is derived from an EMBL/GenBank/DDBJ whole genome shotgun (WGS) entry which is preliminary data.</text>
</comment>
<sequence length="194" mass="22050">MLTGLPGPTYTVPPPRRMGGRVLYLDLDGCLHPDAVYEKGSGPFIFGYPDHRLFEHAGLLEDALAPYPRVRIVLSTSWVRRYRGSIRRVSRGLTPALRERIVGATFHSRMDLSVFVDAPRGFQVWSDVLRRKPEAWLALDDDSENWPSWCEDRLIRTDPILGISAPEVLAQLKEKLYEMDREDGRMDAPASTQT</sequence>
<dbReference type="Pfam" id="PF18143">
    <property type="entry name" value="HAD_SAK_2"/>
    <property type="match status" value="1"/>
</dbReference>
<gene>
    <name evidence="1" type="ORF">VOI32_00955</name>
</gene>
<proteinExistence type="predicted"/>
<keyword evidence="2" id="KW-1185">Reference proteome</keyword>
<name>A0ABV0DN29_9BURK</name>
<evidence type="ECO:0000313" key="2">
    <source>
        <dbReference type="Proteomes" id="UP001462961"/>
    </source>
</evidence>
<reference evidence="1 2" key="1">
    <citation type="submission" date="2024-01" db="EMBL/GenBank/DDBJ databases">
        <title>The diversity of rhizobia nodulating Mimosa spp. in eleven states of Brazil covering several biomes is determined by host plant, location, and edaphic factors.</title>
        <authorList>
            <person name="Rouws L."/>
            <person name="Barauna A."/>
            <person name="Beukes C."/>
            <person name="De Faria S.M."/>
            <person name="Gross E."/>
            <person name="Dos Reis Junior F.B."/>
            <person name="Simon M."/>
            <person name="Maluk M."/>
            <person name="Odee D.W."/>
            <person name="Kenicer G."/>
            <person name="Young J.P.W."/>
            <person name="Reis V.M."/>
            <person name="Zilli J."/>
            <person name="James E.K."/>
        </authorList>
    </citation>
    <scope>NUCLEOTIDE SEQUENCE [LARGE SCALE GENOMIC DNA]</scope>
    <source>
        <strain evidence="1 2">JHI1651</strain>
    </source>
</reference>
<dbReference type="RefSeq" id="WP_176956776.1">
    <property type="nucleotide sequence ID" value="NZ_CP015958.1"/>
</dbReference>
<accession>A0ABV0DN29</accession>
<dbReference type="Proteomes" id="UP001462961">
    <property type="component" value="Unassembled WGS sequence"/>
</dbReference>
<dbReference type="EMBL" id="JAYLVJ010000001">
    <property type="protein sequence ID" value="MEO1752498.1"/>
    <property type="molecule type" value="Genomic_DNA"/>
</dbReference>